<name>A0ACB6ZIH6_THEGA</name>
<reference evidence="1" key="2">
    <citation type="journal article" date="2020" name="Nat. Commun.">
        <title>Large-scale genome sequencing of mycorrhizal fungi provides insights into the early evolution of symbiotic traits.</title>
        <authorList>
            <person name="Miyauchi S."/>
            <person name="Kiss E."/>
            <person name="Kuo A."/>
            <person name="Drula E."/>
            <person name="Kohler A."/>
            <person name="Sanchez-Garcia M."/>
            <person name="Morin E."/>
            <person name="Andreopoulos B."/>
            <person name="Barry K.W."/>
            <person name="Bonito G."/>
            <person name="Buee M."/>
            <person name="Carver A."/>
            <person name="Chen C."/>
            <person name="Cichocki N."/>
            <person name="Clum A."/>
            <person name="Culley D."/>
            <person name="Crous P.W."/>
            <person name="Fauchery L."/>
            <person name="Girlanda M."/>
            <person name="Hayes R.D."/>
            <person name="Keri Z."/>
            <person name="LaButti K."/>
            <person name="Lipzen A."/>
            <person name="Lombard V."/>
            <person name="Magnuson J."/>
            <person name="Maillard F."/>
            <person name="Murat C."/>
            <person name="Nolan M."/>
            <person name="Ohm R.A."/>
            <person name="Pangilinan J."/>
            <person name="Pereira M.F."/>
            <person name="Perotto S."/>
            <person name="Peter M."/>
            <person name="Pfister S."/>
            <person name="Riley R."/>
            <person name="Sitrit Y."/>
            <person name="Stielow J.B."/>
            <person name="Szollosi G."/>
            <person name="Zifcakova L."/>
            <person name="Stursova M."/>
            <person name="Spatafora J.W."/>
            <person name="Tedersoo L."/>
            <person name="Vaario L.M."/>
            <person name="Yamada A."/>
            <person name="Yan M."/>
            <person name="Wang P."/>
            <person name="Xu J."/>
            <person name="Bruns T."/>
            <person name="Baldrian P."/>
            <person name="Vilgalys R."/>
            <person name="Dunand C."/>
            <person name="Henrissat B."/>
            <person name="Grigoriev I.V."/>
            <person name="Hibbett D."/>
            <person name="Nagy L.G."/>
            <person name="Martin F.M."/>
        </authorList>
    </citation>
    <scope>NUCLEOTIDE SEQUENCE</scope>
    <source>
        <strain evidence="1">P2</strain>
    </source>
</reference>
<reference evidence="1" key="1">
    <citation type="submission" date="2019-10" db="EMBL/GenBank/DDBJ databases">
        <authorList>
            <consortium name="DOE Joint Genome Institute"/>
            <person name="Kuo A."/>
            <person name="Miyauchi S."/>
            <person name="Kiss E."/>
            <person name="Drula E."/>
            <person name="Kohler A."/>
            <person name="Sanchez-Garcia M."/>
            <person name="Andreopoulos B."/>
            <person name="Barry K.W."/>
            <person name="Bonito G."/>
            <person name="Buee M."/>
            <person name="Carver A."/>
            <person name="Chen C."/>
            <person name="Cichocki N."/>
            <person name="Clum A."/>
            <person name="Culley D."/>
            <person name="Crous P.W."/>
            <person name="Fauchery L."/>
            <person name="Girlanda M."/>
            <person name="Hayes R."/>
            <person name="Keri Z."/>
            <person name="Labutti K."/>
            <person name="Lipzen A."/>
            <person name="Lombard V."/>
            <person name="Magnuson J."/>
            <person name="Maillard F."/>
            <person name="Morin E."/>
            <person name="Murat C."/>
            <person name="Nolan M."/>
            <person name="Ohm R."/>
            <person name="Pangilinan J."/>
            <person name="Pereira M."/>
            <person name="Perotto S."/>
            <person name="Peter M."/>
            <person name="Riley R."/>
            <person name="Sitrit Y."/>
            <person name="Stielow B."/>
            <person name="Szollosi G."/>
            <person name="Zifcakova L."/>
            <person name="Stursova M."/>
            <person name="Spatafora J.W."/>
            <person name="Tedersoo L."/>
            <person name="Vaario L.-M."/>
            <person name="Yamada A."/>
            <person name="Yan M."/>
            <person name="Wang P."/>
            <person name="Xu J."/>
            <person name="Bruns T."/>
            <person name="Baldrian P."/>
            <person name="Vilgalys R."/>
            <person name="Henrissat B."/>
            <person name="Grigoriev I.V."/>
            <person name="Hibbett D."/>
            <person name="Nagy L.G."/>
            <person name="Martin F.M."/>
        </authorList>
    </citation>
    <scope>NUCLEOTIDE SEQUENCE</scope>
    <source>
        <strain evidence="1">P2</strain>
    </source>
</reference>
<comment type="caution">
    <text evidence="1">The sequence shown here is derived from an EMBL/GenBank/DDBJ whole genome shotgun (WGS) entry which is preliminary data.</text>
</comment>
<sequence>MDLTNLSANLTNITNTLTEKPSIANLATVLLSFTGFQNWVKLFLIGGVFETCRRVVFRAWDTIVDSVWITVDLEDGDDSYDWMMVWLSQHPSWLKARKLATSTSSFGLEDPPDFFGTAKNDREVRFIVAYDYNSTFWHKRRYVKVMRSKAEGLSYHSTRSLHLSILGGNHQTVQDILAEARVCWQKAREEQISVYASDVRNEWRLITSRPKRPLKSIILDVGVKEAILEDALDFLDSKEWYSERGIPFRRGYLLYGAPGSGKTSLIQSIAGELNLDVYIISLSRAGLDDNSLQELIADLPEHCIALMEDIDAAFHRTLSRDLPDEGEESKELRGSNPNPSAIPQERTSRISLSGLLNALDGVGAQEGRLLFATTNRYEALDAALRRPGRMDVHVEFKLASRYQIGELFKRFYLPTPRTSSTQRSSSKDTTTSKEDDDDRKTSDSGYGTPVNAETEKLIDVELPSEVRDQSLAAITRRRKRDVKISLEELDVLVERFRESILEGEFSMAALQGYLLMHKNQPHRAAECAGKWVEEEMAKREAKRSSEKKDL</sequence>
<dbReference type="Proteomes" id="UP000886501">
    <property type="component" value="Unassembled WGS sequence"/>
</dbReference>
<accession>A0ACB6ZIH6</accession>
<evidence type="ECO:0000313" key="1">
    <source>
        <dbReference type="EMBL" id="KAF9649610.1"/>
    </source>
</evidence>
<keyword evidence="1" id="KW-0378">Hydrolase</keyword>
<evidence type="ECO:0000313" key="2">
    <source>
        <dbReference type="Proteomes" id="UP000886501"/>
    </source>
</evidence>
<organism evidence="1 2">
    <name type="scientific">Thelephora ganbajun</name>
    <name type="common">Ganba fungus</name>
    <dbReference type="NCBI Taxonomy" id="370292"/>
    <lineage>
        <taxon>Eukaryota</taxon>
        <taxon>Fungi</taxon>
        <taxon>Dikarya</taxon>
        <taxon>Basidiomycota</taxon>
        <taxon>Agaricomycotina</taxon>
        <taxon>Agaricomycetes</taxon>
        <taxon>Thelephorales</taxon>
        <taxon>Thelephoraceae</taxon>
        <taxon>Thelephora</taxon>
    </lineage>
</organism>
<proteinExistence type="predicted"/>
<protein>
    <submittedName>
        <fullName evidence="1">P-loop containing nucleoside triphosphate hydrolase protein</fullName>
    </submittedName>
</protein>
<dbReference type="EMBL" id="MU117995">
    <property type="protein sequence ID" value="KAF9649610.1"/>
    <property type="molecule type" value="Genomic_DNA"/>
</dbReference>
<keyword evidence="2" id="KW-1185">Reference proteome</keyword>
<gene>
    <name evidence="1" type="ORF">BDM02DRAFT_3094465</name>
</gene>